<protein>
    <submittedName>
        <fullName evidence="1">Uncharacterized protein</fullName>
    </submittedName>
</protein>
<name>A0A2P2P6Y1_RHIMU</name>
<reference evidence="1" key="1">
    <citation type="submission" date="2018-02" db="EMBL/GenBank/DDBJ databases">
        <title>Rhizophora mucronata_Transcriptome.</title>
        <authorList>
            <person name="Meera S.P."/>
            <person name="Sreeshan A."/>
            <person name="Augustine A."/>
        </authorList>
    </citation>
    <scope>NUCLEOTIDE SEQUENCE</scope>
    <source>
        <tissue evidence="1">Leaf</tissue>
    </source>
</reference>
<accession>A0A2P2P6Y1</accession>
<proteinExistence type="predicted"/>
<organism evidence="1">
    <name type="scientific">Rhizophora mucronata</name>
    <name type="common">Asiatic mangrove</name>
    <dbReference type="NCBI Taxonomy" id="61149"/>
    <lineage>
        <taxon>Eukaryota</taxon>
        <taxon>Viridiplantae</taxon>
        <taxon>Streptophyta</taxon>
        <taxon>Embryophyta</taxon>
        <taxon>Tracheophyta</taxon>
        <taxon>Spermatophyta</taxon>
        <taxon>Magnoliopsida</taxon>
        <taxon>eudicotyledons</taxon>
        <taxon>Gunneridae</taxon>
        <taxon>Pentapetalae</taxon>
        <taxon>rosids</taxon>
        <taxon>fabids</taxon>
        <taxon>Malpighiales</taxon>
        <taxon>Rhizophoraceae</taxon>
        <taxon>Rhizophora</taxon>
    </lineage>
</organism>
<dbReference type="AlphaFoldDB" id="A0A2P2P6Y1"/>
<sequence length="23" mass="2923">MKIIILFFFDKKLSLCIYFLRRN</sequence>
<dbReference type="EMBL" id="GGEC01070021">
    <property type="protein sequence ID" value="MBX50505.1"/>
    <property type="molecule type" value="Transcribed_RNA"/>
</dbReference>
<evidence type="ECO:0000313" key="1">
    <source>
        <dbReference type="EMBL" id="MBX50505.1"/>
    </source>
</evidence>